<protein>
    <recommendedName>
        <fullName evidence="5">Lipoprotein</fullName>
    </recommendedName>
</protein>
<feature type="region of interest" description="Disordered" evidence="2">
    <location>
        <begin position="116"/>
        <end position="289"/>
    </location>
</feature>
<feature type="compositionally biased region" description="Gly residues" evidence="2">
    <location>
        <begin position="210"/>
        <end position="224"/>
    </location>
</feature>
<reference evidence="3 4" key="1">
    <citation type="submission" date="2021-03" db="EMBL/GenBank/DDBJ databases">
        <title>Enterococcal diversity collection.</title>
        <authorList>
            <person name="Gilmore M.S."/>
            <person name="Schwartzman J."/>
            <person name="Van Tyne D."/>
            <person name="Martin M."/>
            <person name="Earl A.M."/>
            <person name="Manson A.L."/>
            <person name="Straub T."/>
            <person name="Salamzade R."/>
            <person name="Saavedra J."/>
            <person name="Lebreton F."/>
            <person name="Prichula J."/>
            <person name="Schaufler K."/>
            <person name="Gaca A."/>
            <person name="Sgardioli B."/>
            <person name="Wagenaar J."/>
            <person name="Strong T."/>
        </authorList>
    </citation>
    <scope>NUCLEOTIDE SEQUENCE [LARGE SCALE GENOMIC DNA]</scope>
    <source>
        <strain evidence="3 4">DIV0869a</strain>
    </source>
</reference>
<evidence type="ECO:0000256" key="1">
    <source>
        <dbReference type="SAM" id="Coils"/>
    </source>
</evidence>
<feature type="compositionally biased region" description="Low complexity" evidence="2">
    <location>
        <begin position="180"/>
        <end position="193"/>
    </location>
</feature>
<name>A0ABS3H0J5_9ENTE</name>
<evidence type="ECO:0000313" key="3">
    <source>
        <dbReference type="EMBL" id="MBO0440526.1"/>
    </source>
</evidence>
<proteinExistence type="predicted"/>
<evidence type="ECO:0000313" key="4">
    <source>
        <dbReference type="Proteomes" id="UP000664632"/>
    </source>
</evidence>
<dbReference type="Proteomes" id="UP000664632">
    <property type="component" value="Unassembled WGS sequence"/>
</dbReference>
<accession>A0ABS3H0J5</accession>
<keyword evidence="4" id="KW-1185">Reference proteome</keyword>
<evidence type="ECO:0008006" key="5">
    <source>
        <dbReference type="Google" id="ProtNLM"/>
    </source>
</evidence>
<dbReference type="RefSeq" id="WP_207112578.1">
    <property type="nucleotide sequence ID" value="NZ_JAFLWD010000020.1"/>
</dbReference>
<evidence type="ECO:0000256" key="2">
    <source>
        <dbReference type="SAM" id="MobiDB-lite"/>
    </source>
</evidence>
<dbReference type="EMBL" id="JAFLWD010000020">
    <property type="protein sequence ID" value="MBO0440526.1"/>
    <property type="molecule type" value="Genomic_DNA"/>
</dbReference>
<gene>
    <name evidence="3" type="ORF">JZO69_09150</name>
</gene>
<feature type="compositionally biased region" description="Basic and acidic residues" evidence="2">
    <location>
        <begin position="270"/>
        <end position="280"/>
    </location>
</feature>
<feature type="compositionally biased region" description="Basic and acidic residues" evidence="2">
    <location>
        <begin position="130"/>
        <end position="179"/>
    </location>
</feature>
<feature type="coiled-coil region" evidence="1">
    <location>
        <begin position="34"/>
        <end position="84"/>
    </location>
</feature>
<keyword evidence="1" id="KW-0175">Coiled coil</keyword>
<comment type="caution">
    <text evidence="3">The sequence shown here is derived from an EMBL/GenBank/DDBJ whole genome shotgun (WGS) entry which is preliminary data.</text>
</comment>
<organism evidence="3 4">
    <name type="scientific">Candidatus Enterococcus ikei</name>
    <dbReference type="NCBI Taxonomy" id="2815326"/>
    <lineage>
        <taxon>Bacteria</taxon>
        <taxon>Bacillati</taxon>
        <taxon>Bacillota</taxon>
        <taxon>Bacilli</taxon>
        <taxon>Lactobacillales</taxon>
        <taxon>Enterococcaceae</taxon>
        <taxon>Enterococcus</taxon>
    </lineage>
</organism>
<sequence>MKLTKKTIIAASIIGVLAIGGGTGMVIHNNQVYAQQAAEKKKESKAAYEQLKKDAKSAIDKAFETRKDENITKAQEAIDKLKEKDQKEFKLELAKLKAFLSQIKETTKLIDTAEKSKKDDDVKAAQTAIDGEKDDYLEKDKKAHQERLGKIKKSISDQKAKADQEKKAAEEKAKADAAAKEAAQAQQASAAAQTAVNTETAAPAAEGAYAGSGGTADPGTGGGSYYPNDYQEPQNQAPAAPSQPAQPSQPSNGGGGGAGSGGMTQDQLDESAREQTDPTKDPNSPWFNK</sequence>
<feature type="compositionally biased region" description="Low complexity" evidence="2">
    <location>
        <begin position="233"/>
        <end position="251"/>
    </location>
</feature>
<feature type="compositionally biased region" description="Gly residues" evidence="2">
    <location>
        <begin position="252"/>
        <end position="262"/>
    </location>
</feature>